<keyword evidence="1" id="KW-0472">Membrane</keyword>
<evidence type="ECO:0000313" key="2">
    <source>
        <dbReference type="EMBL" id="OGL87725.1"/>
    </source>
</evidence>
<sequence length="830" mass="94221">MNFFKLPLSDRWRLDIATEPIHALLLGAGALFALLLFIQLPPLIHLSHTLPADFLPYIFDRELFNSEPEEPFFFHLGIIFLPLCSLLFWRFAIILNEKIFKDVSDQIVFHAISFKYSFGLLLSSCFSLVVFFVGVLRSHARMASFIAAIVVFFSMAAANHIFLRSIAHKFLLAHDGAEKDAYLRVSQKYLWSLAIIFILALFLLFGWLSLFAYIKQYVFHILLFIVLFCVAGTGYWMLHKRIFLQKPWQIGLEIFIIGILVPLLLWNPHFRYHAGFGGTALYHFNFFLGPVNDILHGKLLFAGTESQYGILLTYSLAFLFRYLVPFTYANFYVVIMAVSIAYYWLLYALLRVLTRSVRWSIVGLFTVFCVHLLAITAISPPNEAYSFPSVTPLRFIFDIPIFLLLLLFIRKGKQFILPLAFTLACAVFYNFEIGISLGLAVFTFFVLRTWFADSGKRTCTHELLLFCGYSALFLAVIAGIVTFGTYIGSGQFPAWGRLIYFTKLYSAGFGALPLPQGFNLYHLVLLIYLVTLLTVVVKKFAGNARSEDALWGALAVYGIFIFHYYLNRSHPNNLYVVIVPAAILFIMMTKWVAGRFQEARQQYKQPSLNIKGGYLLPYYAALLTVIIVVFGVIGVVQGNALATVVIQRYFVKYDTLNLNYWAYQGTNFFAREPQDDFAIAANTLKKYADGEGRVALLSKNDTTLTIMSGTVNVTDFYYLEEQIWTQSDLERAVVQLKGANPPYLFIDRDMATPAGVELLSSAMSNSLAKYGREGGSEVIKVEDQKTLDAVNAVIQYLQSNTSGRIFNEALSGYEFVSHEGVLDLYRRKSL</sequence>
<protein>
    <submittedName>
        <fullName evidence="2">Uncharacterized protein</fullName>
    </submittedName>
</protein>
<feature type="transmembrane region" description="Helical" evidence="1">
    <location>
        <begin position="421"/>
        <end position="451"/>
    </location>
</feature>
<feature type="transmembrane region" description="Helical" evidence="1">
    <location>
        <begin position="189"/>
        <end position="211"/>
    </location>
</feature>
<evidence type="ECO:0000313" key="3">
    <source>
        <dbReference type="Proteomes" id="UP000178264"/>
    </source>
</evidence>
<dbReference type="EMBL" id="MGER01000062">
    <property type="protein sequence ID" value="OGL87725.1"/>
    <property type="molecule type" value="Genomic_DNA"/>
</dbReference>
<feature type="transmembrane region" description="Helical" evidence="1">
    <location>
        <begin position="330"/>
        <end position="350"/>
    </location>
</feature>
<feature type="transmembrane region" description="Helical" evidence="1">
    <location>
        <begin position="572"/>
        <end position="593"/>
    </location>
</feature>
<feature type="transmembrane region" description="Helical" evidence="1">
    <location>
        <begin position="614"/>
        <end position="636"/>
    </location>
</feature>
<feature type="transmembrane region" description="Helical" evidence="1">
    <location>
        <begin position="116"/>
        <end position="136"/>
    </location>
</feature>
<dbReference type="AlphaFoldDB" id="A0A1F7VB99"/>
<gene>
    <name evidence="2" type="ORF">A3I42_03385</name>
</gene>
<feature type="transmembrane region" description="Helical" evidence="1">
    <location>
        <begin position="357"/>
        <end position="379"/>
    </location>
</feature>
<reference evidence="2 3" key="1">
    <citation type="journal article" date="2016" name="Nat. Commun.">
        <title>Thousands of microbial genomes shed light on interconnected biogeochemical processes in an aquifer system.</title>
        <authorList>
            <person name="Anantharaman K."/>
            <person name="Brown C.T."/>
            <person name="Hug L.A."/>
            <person name="Sharon I."/>
            <person name="Castelle C.J."/>
            <person name="Probst A.J."/>
            <person name="Thomas B.C."/>
            <person name="Singh A."/>
            <person name="Wilkins M.J."/>
            <person name="Karaoz U."/>
            <person name="Brodie E.L."/>
            <person name="Williams K.H."/>
            <person name="Hubbard S.S."/>
            <person name="Banfield J.F."/>
        </authorList>
    </citation>
    <scope>NUCLEOTIDE SEQUENCE [LARGE SCALE GENOMIC DNA]</scope>
</reference>
<feature type="transmembrane region" description="Helical" evidence="1">
    <location>
        <begin position="250"/>
        <end position="266"/>
    </location>
</feature>
<dbReference type="Proteomes" id="UP000178264">
    <property type="component" value="Unassembled WGS sequence"/>
</dbReference>
<feature type="transmembrane region" description="Helical" evidence="1">
    <location>
        <begin position="217"/>
        <end position="238"/>
    </location>
</feature>
<proteinExistence type="predicted"/>
<feature type="transmembrane region" description="Helical" evidence="1">
    <location>
        <begin position="142"/>
        <end position="163"/>
    </location>
</feature>
<feature type="transmembrane region" description="Helical" evidence="1">
    <location>
        <begin position="520"/>
        <end position="537"/>
    </location>
</feature>
<keyword evidence="1" id="KW-0812">Transmembrane</keyword>
<accession>A0A1F7VB99</accession>
<feature type="transmembrane region" description="Helical" evidence="1">
    <location>
        <begin position="549"/>
        <end position="566"/>
    </location>
</feature>
<organism evidence="2 3">
    <name type="scientific">Candidatus Uhrbacteria bacterium RIFCSPLOWO2_02_FULL_49_11</name>
    <dbReference type="NCBI Taxonomy" id="1802409"/>
    <lineage>
        <taxon>Bacteria</taxon>
        <taxon>Candidatus Uhriibacteriota</taxon>
    </lineage>
</organism>
<feature type="transmembrane region" description="Helical" evidence="1">
    <location>
        <begin position="21"/>
        <end position="40"/>
    </location>
</feature>
<feature type="transmembrane region" description="Helical" evidence="1">
    <location>
        <begin position="463"/>
        <end position="486"/>
    </location>
</feature>
<keyword evidence="1" id="KW-1133">Transmembrane helix</keyword>
<name>A0A1F7VB99_9BACT</name>
<comment type="caution">
    <text evidence="2">The sequence shown here is derived from an EMBL/GenBank/DDBJ whole genome shotgun (WGS) entry which is preliminary data.</text>
</comment>
<feature type="transmembrane region" description="Helical" evidence="1">
    <location>
        <begin position="391"/>
        <end position="409"/>
    </location>
</feature>
<feature type="transmembrane region" description="Helical" evidence="1">
    <location>
        <begin position="72"/>
        <end position="95"/>
    </location>
</feature>
<evidence type="ECO:0000256" key="1">
    <source>
        <dbReference type="SAM" id="Phobius"/>
    </source>
</evidence>